<reference evidence="3" key="1">
    <citation type="submission" date="2021-01" db="EMBL/GenBank/DDBJ databases">
        <authorList>
            <person name="Corre E."/>
            <person name="Pelletier E."/>
            <person name="Niang G."/>
            <person name="Scheremetjew M."/>
            <person name="Finn R."/>
            <person name="Kale V."/>
            <person name="Holt S."/>
            <person name="Cochrane G."/>
            <person name="Meng A."/>
            <person name="Brown T."/>
            <person name="Cohen L."/>
        </authorList>
    </citation>
    <scope>NUCLEOTIDE SEQUENCE</scope>
    <source>
        <strain evidence="3">CCAP1064/1</strain>
    </source>
</reference>
<sequence length="292" mass="31921">MIPGEKPVSIGPFPAVTSNFRKTDVFQLQRKPDGATTRFYNAEKDQYVACNADGTIRYVNTDDEEDESTQWIMDKQSYQKGENVFQSKLTHLYLSYAEGTPVKKQEDKKGEMLTSDRCNKKDPLLETKELISNLFTTATTTTKAAVTTISSKAGVVAPEAVSYELVGSKTINKRSIWRLDPCMPRAVSSQKIKTFAIGTSIAVGTTVAMPFALAGVGALLGAVGAEVGIVANVIFAGLTGVEALASVGAIGATAYIVFRPEENSLTDDHDEDDDKKEEKAWSKRPFSNWRNW</sequence>
<evidence type="ECO:0008006" key="4">
    <source>
        <dbReference type="Google" id="ProtNLM"/>
    </source>
</evidence>
<gene>
    <name evidence="3" type="ORF">PINE0816_LOCUS14233</name>
</gene>
<keyword evidence="2" id="KW-0472">Membrane</keyword>
<keyword evidence="2" id="KW-1133">Transmembrane helix</keyword>
<organism evidence="3">
    <name type="scientific">Proboscia inermis</name>
    <dbReference type="NCBI Taxonomy" id="420281"/>
    <lineage>
        <taxon>Eukaryota</taxon>
        <taxon>Sar</taxon>
        <taxon>Stramenopiles</taxon>
        <taxon>Ochrophyta</taxon>
        <taxon>Bacillariophyta</taxon>
        <taxon>Coscinodiscophyceae</taxon>
        <taxon>Rhizosoleniophycidae</taxon>
        <taxon>Rhizosoleniales</taxon>
        <taxon>Rhizosoleniaceae</taxon>
        <taxon>Proboscia</taxon>
    </lineage>
</organism>
<evidence type="ECO:0000256" key="2">
    <source>
        <dbReference type="SAM" id="Phobius"/>
    </source>
</evidence>
<feature type="transmembrane region" description="Helical" evidence="2">
    <location>
        <begin position="229"/>
        <end position="258"/>
    </location>
</feature>
<protein>
    <recommendedName>
        <fullName evidence="4">Ricin B lectin domain-containing protein</fullName>
    </recommendedName>
</protein>
<accession>A0A7S0CBA0</accession>
<dbReference type="AlphaFoldDB" id="A0A7S0CBA0"/>
<keyword evidence="2" id="KW-0812">Transmembrane</keyword>
<feature type="compositionally biased region" description="Acidic residues" evidence="1">
    <location>
        <begin position="264"/>
        <end position="275"/>
    </location>
</feature>
<proteinExistence type="predicted"/>
<feature type="transmembrane region" description="Helical" evidence="2">
    <location>
        <begin position="195"/>
        <end position="223"/>
    </location>
</feature>
<evidence type="ECO:0000313" key="3">
    <source>
        <dbReference type="EMBL" id="CAD8418098.1"/>
    </source>
</evidence>
<dbReference type="EMBL" id="HBEL01030503">
    <property type="protein sequence ID" value="CAD8418098.1"/>
    <property type="molecule type" value="Transcribed_RNA"/>
</dbReference>
<name>A0A7S0CBA0_9STRA</name>
<evidence type="ECO:0000256" key="1">
    <source>
        <dbReference type="SAM" id="MobiDB-lite"/>
    </source>
</evidence>
<feature type="region of interest" description="Disordered" evidence="1">
    <location>
        <begin position="264"/>
        <end position="292"/>
    </location>
</feature>